<dbReference type="Gene3D" id="3.40.50.150">
    <property type="entry name" value="Vaccinia Virus protein VP39"/>
    <property type="match status" value="1"/>
</dbReference>
<dbReference type="CDD" id="cd05918">
    <property type="entry name" value="A_NRPS_SidN3_like"/>
    <property type="match status" value="1"/>
</dbReference>
<gene>
    <name evidence="5" type="ORF">LECACI_7A008643</name>
</gene>
<dbReference type="PROSITE" id="PS00455">
    <property type="entry name" value="AMP_BINDING"/>
    <property type="match status" value="2"/>
</dbReference>
<evidence type="ECO:0000313" key="5">
    <source>
        <dbReference type="EMBL" id="CAK4033485.1"/>
    </source>
</evidence>
<dbReference type="SUPFAM" id="SSF53474">
    <property type="entry name" value="alpha/beta-Hydrolases"/>
    <property type="match status" value="1"/>
</dbReference>
<dbReference type="InterPro" id="IPR036736">
    <property type="entry name" value="ACP-like_sf"/>
</dbReference>
<comment type="caution">
    <text evidence="5">The sequence shown here is derived from an EMBL/GenBank/DDBJ whole genome shotgun (WGS) entry which is preliminary data.</text>
</comment>
<dbReference type="GO" id="GO:0016874">
    <property type="term" value="F:ligase activity"/>
    <property type="evidence" value="ECO:0007669"/>
    <property type="project" value="UniProtKB-KW"/>
</dbReference>
<dbReference type="Pfam" id="PF00668">
    <property type="entry name" value="Condensation"/>
    <property type="match status" value="1"/>
</dbReference>
<dbReference type="Gene3D" id="3.40.50.980">
    <property type="match status" value="2"/>
</dbReference>
<dbReference type="InterPro" id="IPR020845">
    <property type="entry name" value="AMP-binding_CS"/>
</dbReference>
<dbReference type="Gene3D" id="3.30.300.30">
    <property type="match status" value="3"/>
</dbReference>
<dbReference type="GO" id="GO:0005737">
    <property type="term" value="C:cytoplasm"/>
    <property type="evidence" value="ECO:0007669"/>
    <property type="project" value="TreeGrafter"/>
</dbReference>
<dbReference type="Proteomes" id="UP001296104">
    <property type="component" value="Unassembled WGS sequence"/>
</dbReference>
<dbReference type="InterPro" id="IPR010071">
    <property type="entry name" value="AA_adenyl_dom"/>
</dbReference>
<feature type="domain" description="Carrier" evidence="4">
    <location>
        <begin position="2403"/>
        <end position="2477"/>
    </location>
</feature>
<evidence type="ECO:0000313" key="6">
    <source>
        <dbReference type="Proteomes" id="UP001296104"/>
    </source>
</evidence>
<dbReference type="GO" id="GO:0031177">
    <property type="term" value="F:phosphopantetheine binding"/>
    <property type="evidence" value="ECO:0007669"/>
    <property type="project" value="InterPro"/>
</dbReference>
<evidence type="ECO:0000256" key="2">
    <source>
        <dbReference type="ARBA" id="ARBA00022553"/>
    </source>
</evidence>
<dbReference type="PROSITE" id="PS00012">
    <property type="entry name" value="PHOSPHOPANTETHEINE"/>
    <property type="match status" value="1"/>
</dbReference>
<dbReference type="Pfam" id="PF00561">
    <property type="entry name" value="Abhydrolase_1"/>
    <property type="match status" value="1"/>
</dbReference>
<dbReference type="Gene3D" id="2.30.38.10">
    <property type="entry name" value="Luciferase, Domain 3"/>
    <property type="match status" value="1"/>
</dbReference>
<dbReference type="InterPro" id="IPR006162">
    <property type="entry name" value="Ppantetheine_attach_site"/>
</dbReference>
<dbReference type="InterPro" id="IPR042099">
    <property type="entry name" value="ANL_N_sf"/>
</dbReference>
<dbReference type="PANTHER" id="PTHR45527">
    <property type="entry name" value="NONRIBOSOMAL PEPTIDE SYNTHETASE"/>
    <property type="match status" value="1"/>
</dbReference>
<dbReference type="SUPFAM" id="SSF47336">
    <property type="entry name" value="ACP-like"/>
    <property type="match status" value="2"/>
</dbReference>
<keyword evidence="2" id="KW-0597">Phosphoprotein</keyword>
<accession>A0AAI8Z6S3</accession>
<dbReference type="SUPFAM" id="SSF52777">
    <property type="entry name" value="CoA-dependent acyltransferases"/>
    <property type="match status" value="4"/>
</dbReference>
<dbReference type="InterPro" id="IPR045851">
    <property type="entry name" value="AMP-bd_C_sf"/>
</dbReference>
<proteinExistence type="predicted"/>
<dbReference type="InterPro" id="IPR029063">
    <property type="entry name" value="SAM-dependent_MTases_sf"/>
</dbReference>
<dbReference type="InterPro" id="IPR020806">
    <property type="entry name" value="PKS_PP-bd"/>
</dbReference>
<dbReference type="InterPro" id="IPR023213">
    <property type="entry name" value="CAT-like_dom_sf"/>
</dbReference>
<dbReference type="PROSITE" id="PS50075">
    <property type="entry name" value="CARRIER"/>
    <property type="match status" value="2"/>
</dbReference>
<keyword evidence="6" id="KW-1185">Reference proteome</keyword>
<dbReference type="PANTHER" id="PTHR45527:SF1">
    <property type="entry name" value="FATTY ACID SYNTHASE"/>
    <property type="match status" value="1"/>
</dbReference>
<evidence type="ECO:0000259" key="4">
    <source>
        <dbReference type="PROSITE" id="PS50075"/>
    </source>
</evidence>
<dbReference type="InterPro" id="IPR029058">
    <property type="entry name" value="AB_hydrolase_fold"/>
</dbReference>
<reference evidence="5" key="1">
    <citation type="submission" date="2023-11" db="EMBL/GenBank/DDBJ databases">
        <authorList>
            <person name="Alioto T."/>
            <person name="Alioto T."/>
            <person name="Gomez Garrido J."/>
        </authorList>
    </citation>
    <scope>NUCLEOTIDE SEQUENCE</scope>
</reference>
<dbReference type="EMBL" id="CAVMBE010000087">
    <property type="protein sequence ID" value="CAK4033485.1"/>
    <property type="molecule type" value="Genomic_DNA"/>
</dbReference>
<dbReference type="Gene3D" id="1.10.1200.10">
    <property type="entry name" value="ACP-like"/>
    <property type="match status" value="2"/>
</dbReference>
<dbReference type="FunFam" id="3.30.300.30:FF:000015">
    <property type="entry name" value="Nonribosomal peptide synthase SidD"/>
    <property type="match status" value="1"/>
</dbReference>
<dbReference type="CDD" id="cd02440">
    <property type="entry name" value="AdoMet_MTases"/>
    <property type="match status" value="1"/>
</dbReference>
<dbReference type="Gene3D" id="3.40.50.12780">
    <property type="entry name" value="N-terminal domain of ligase-like"/>
    <property type="match status" value="1"/>
</dbReference>
<feature type="domain" description="Carrier" evidence="4">
    <location>
        <begin position="901"/>
        <end position="977"/>
    </location>
</feature>
<dbReference type="SMART" id="SM00823">
    <property type="entry name" value="PKS_PP"/>
    <property type="match status" value="2"/>
</dbReference>
<dbReference type="Gene3D" id="3.30.559.30">
    <property type="entry name" value="Nonribosomal peptide synthetase, condensation domain"/>
    <property type="match status" value="2"/>
</dbReference>
<evidence type="ECO:0000256" key="3">
    <source>
        <dbReference type="ARBA" id="ARBA00022598"/>
    </source>
</evidence>
<keyword evidence="3" id="KW-0436">Ligase</keyword>
<dbReference type="NCBIfam" id="TIGR01733">
    <property type="entry name" value="AA-adenyl-dom"/>
    <property type="match status" value="1"/>
</dbReference>
<dbReference type="SUPFAM" id="SSF53335">
    <property type="entry name" value="S-adenosyl-L-methionine-dependent methyltransferases"/>
    <property type="match status" value="1"/>
</dbReference>
<protein>
    <submittedName>
        <fullName evidence="5">Enniatin synthase</fullName>
    </submittedName>
</protein>
<dbReference type="CDD" id="cd19531">
    <property type="entry name" value="LCL_NRPS-like"/>
    <property type="match status" value="1"/>
</dbReference>
<dbReference type="GO" id="GO:0044550">
    <property type="term" value="P:secondary metabolite biosynthetic process"/>
    <property type="evidence" value="ECO:0007669"/>
    <property type="project" value="TreeGrafter"/>
</dbReference>
<keyword evidence="1" id="KW-0596">Phosphopantetheine</keyword>
<dbReference type="InterPro" id="IPR000873">
    <property type="entry name" value="AMP-dep_synth/lig_dom"/>
</dbReference>
<name>A0AAI8Z6S3_9PEZI</name>
<organism evidence="5 6">
    <name type="scientific">Lecanosticta acicola</name>
    <dbReference type="NCBI Taxonomy" id="111012"/>
    <lineage>
        <taxon>Eukaryota</taxon>
        <taxon>Fungi</taxon>
        <taxon>Dikarya</taxon>
        <taxon>Ascomycota</taxon>
        <taxon>Pezizomycotina</taxon>
        <taxon>Dothideomycetes</taxon>
        <taxon>Dothideomycetidae</taxon>
        <taxon>Mycosphaerellales</taxon>
        <taxon>Mycosphaerellaceae</taxon>
        <taxon>Lecanosticta</taxon>
    </lineage>
</organism>
<sequence length="2721" mass="301605">MHSRNESLAAFSLLADSDQSDVDALCCAVAKQCRVESSQIQDILPCSPFQRHVVNRAANDPQIGIGQTCLEVSEQIDSERLFAAWSDVVRLTPALRSRTFTAPSGNHLQVTLSENISWKSVTSPLGEVQAEERASAAVPGAQCNRYVLVSNPNAHQRTLVWTFSYAFVDNAFQNQLIRNVLAVHDGEQSQTSPGMKELLRQIATLQGVSESAWPQESNVEDLMREILAQDAAMHRFEQAGLNDMGPRTRTTDATIVPSQTVLAVTSFEDGQERNNRLRRAVSGDHTFVPYTDRALLLECQVSDGSMTLFAQYDPNVMDETGLRRFLRQLGCMIDQFRGGDLPVRDLDAMTEEDQDDIRKWNSTPPTTSLDCIHDLIARWAVLSPQNPAVCAWDGDLKYGELDDASSRLALHIESFNLEAECVIPLCFEKSKWTIISMLAVLKAGAAFTLIDPSVPLGRIEGICQQISPQLALVSEDQRQTMDSLARRCIAVNQDLLHSLPPAKPGSHAVSKAQDLAYIIFTSGSTGEPKGTMVEHRGLTSYAPAFGPAFKMDQNTRTLQFASYAYAVCLAEMFGALFTGGCLCIPSENDRVNDIASFIRSSKANFAAFTPSFVGSIQPEHVPSLEVLMLAGEPMTPETKNSWAGHAQLLNACGQSECLLSSICTIDADTPDVRVIGRGSGTRLWIIEPSNSDRLAPVGCPGELMIESGGVARGYLHLPEAGASKFYAKAPLWYSGLCEPRDSVKFYRTGDMACYQSDGSVLHLGRSDLQVKIRGQRVELGDVECNFRKILPPDVTPVVEIVKRAPHREVLVAFLVGPLNTGSSCMPTDSEAFTVDDATASRFNGQMGTQVGRHAIPSYYVCLKKLPTTATGKTDRKKLRAIGHELLEDREQDALKKPEEPLPDDGPELAMAHLWAQNMPVNADSIGLRDNFFDLGGDSIVAIRIVNKARASGMPLKVADILQNPVLSDLVAVAKQESTQPNEEEAIPVQPRDSNEAELSFSQRGLWFLEQLNPGTPAYNVSIAGRLRGILHINALQAALQAVEKRHETLRTTFSERNGVPVQVIQPCRPIEDTLQLIDIATDVDLQEELHRQQVTAFDLRSRPPWRVALLRISSEEHVLSIVMHHIISDGWSDDILRRDLAAFYSAAIADRDVLTQLEPLPIYYRDFAAWQQHAEQQAEQQSQLQYWTKQLAENTPAELLIDKPRPALPSGKAGMVGAIVEGPLYKSLQEFCKLRQTTPFVVLLAAFRAAHYRLTGAEDATIGTPNASCNRSELEDLVGFFSNTQCIRIKLEGETFGELVQQVKASVTAALAHQDVPFERIVSEVLPGSRDASRNPLVQLMFAVHSQPNLGEIHLEGLVGEALPGTASTRFDLEFHLVQRAEEIQGQVLFAEELFEPETIHATVRTFIEILRRGLQEPDVPVSSLPLTDGLAELRSRSLLDTPQTSYPRDSSIVDVFSEQVAAHPHATAVKDSSTEMTYTDLDHKSDMLATWLRRRGFAAEAWIGVLASRSCQAIVAFIGILKANLVYVPLDVDAPHNRIEGILSSFPARKLVLLDADVRAPEVSTNDGIEFVHIAETLEQVDQGVIPAADTRPSATSLAYVMFTSGSTGKPKGVAIEHRGVVRLVKQTNVLSQLPSGLKVSHLFNIAFDLSVWEIYTALLNGGCLVCIDSATKTDTQALAQMFAREQIQASMMPPVLLKACLASSAEILKGLSAFYNGADRFDSHDAALTRKLMSGRVVNAYGPTENSALSTIFDVQAGDSLINGVPIGEAISNSGAYVMDANQRPISSGVMGELVVTGDGVARGYTDPSLNQDRFVEVEVDNKRMKAYRTGDRVRYRPKDGQIEFFGRLDRQIKIRGFRIEMAEIEHAMLKHDEVDDAVVVINQRESEDINADLIGFITTQDDTTASREEHTSNQVESWGQQFDNNFYEGIEDIDRSILGSDFLGWTSMYDGSKIDRSEMQEWLEDTMRTMLDGQAAGRVLEIGSGTGMVLFNLGDRLENYVGIDPSEQAVKFATEKMKEIPGLAEKVQIHVGTAADISRIDTNRSELVVLNSVVQYFPSPEYLLEVVETIARLGSVRRIFFGDVRSYSLNRQFLLTRALYKLGEKASKTSLQREMARMEDREEELLVDPIFFTGLRDRMSDLIEHVEILPKMMEATNELSAYRYAAIVHVKRPSEPVREVHGVRQDDWVDFSARQMDRNALGRLLEDCGNASLVAVGNIPYGKTILERHILSALEEEEEPDANGQLGWLSMAKDSADRCPSMSAAELVELGRQAGFHTEVSWARQSSQKGGLDAIFHRYTPSAEGVRHEGRRFFRFPSDSDGSTVGEALSNRPLQGLRNLQVERRVRNALQIQLPSYMVPQRITVLDRMPTNANGKVDRKQLARLAERAAVIHTTASRVPPQNEEERALCEEFSNVLGVDVNPTDDFFALGGHSLMAMRLLPRVSDRLGWHILLRDLYQKSTPRALYTAARDDANGKIESEWPSFMEAHSRGSKSRATLVLVHGFWGQGRIFVGLLPVLNEHLDVIILHDPFFGKAEGPRSLDEWADFYLEALRSRLPRDRQVILGGYSFGSFTALKMASLWKEKYGVDLQSLILLDPAVWEAVNVDELSKGFIDEKVNYGLRLFGGEQRDFVMKHFEKFGPLMNSPREKPEYGGRGLHIASSEVAQQGVPKWWAANYPRLEQRCIDATHHGLFEWATAVKEVGKAINEHCERIWQGM</sequence>
<dbReference type="Pfam" id="PF13649">
    <property type="entry name" value="Methyltransf_25"/>
    <property type="match status" value="1"/>
</dbReference>
<dbReference type="CDD" id="cd05930">
    <property type="entry name" value="A_NRPS"/>
    <property type="match status" value="1"/>
</dbReference>
<dbReference type="InterPro" id="IPR001242">
    <property type="entry name" value="Condensation_dom"/>
</dbReference>
<dbReference type="InterPro" id="IPR041698">
    <property type="entry name" value="Methyltransf_25"/>
</dbReference>
<dbReference type="InterPro" id="IPR000073">
    <property type="entry name" value="AB_hydrolase_1"/>
</dbReference>
<evidence type="ECO:0000256" key="1">
    <source>
        <dbReference type="ARBA" id="ARBA00022450"/>
    </source>
</evidence>
<dbReference type="Gene3D" id="3.30.559.10">
    <property type="entry name" value="Chloramphenicol acetyltransferase-like domain"/>
    <property type="match status" value="2"/>
</dbReference>
<dbReference type="Pfam" id="PF00550">
    <property type="entry name" value="PP-binding"/>
    <property type="match status" value="2"/>
</dbReference>
<dbReference type="InterPro" id="IPR009081">
    <property type="entry name" value="PP-bd_ACP"/>
</dbReference>
<dbReference type="SUPFAM" id="SSF56801">
    <property type="entry name" value="Acetyl-CoA synthetase-like"/>
    <property type="match status" value="2"/>
</dbReference>
<dbReference type="Gene3D" id="3.40.50.1820">
    <property type="entry name" value="alpha/beta hydrolase"/>
    <property type="match status" value="1"/>
</dbReference>
<dbReference type="GO" id="GO:0043041">
    <property type="term" value="P:amino acid activation for nonribosomal peptide biosynthetic process"/>
    <property type="evidence" value="ECO:0007669"/>
    <property type="project" value="TreeGrafter"/>
</dbReference>
<dbReference type="Pfam" id="PF00501">
    <property type="entry name" value="AMP-binding"/>
    <property type="match status" value="2"/>
</dbReference>